<evidence type="ECO:0000256" key="1">
    <source>
        <dbReference type="SAM" id="MobiDB-lite"/>
    </source>
</evidence>
<feature type="region of interest" description="Disordered" evidence="1">
    <location>
        <begin position="224"/>
        <end position="243"/>
    </location>
</feature>
<evidence type="ECO:0000313" key="3">
    <source>
        <dbReference type="EMBL" id="OWR55068.1"/>
    </source>
</evidence>
<reference evidence="3 4" key="1">
    <citation type="journal article" date="2011" name="Cell">
        <title>The monarch butterfly genome yields insights into long-distance migration.</title>
        <authorList>
            <person name="Zhan S."/>
            <person name="Merlin C."/>
            <person name="Boore J.L."/>
            <person name="Reppert S.M."/>
        </authorList>
    </citation>
    <scope>NUCLEOTIDE SEQUENCE [LARGE SCALE GENOMIC DNA]</scope>
    <source>
        <strain evidence="3">F-2</strain>
    </source>
</reference>
<dbReference type="AlphaFoldDB" id="A0A212FMV6"/>
<keyword evidence="4" id="KW-1185">Reference proteome</keyword>
<sequence>MQLFLYFIALVAVTTARQLQNGPQVLSEKSSSSSANQKIDKRFVTQEFNFYLTPEEIQALQGVKASQSSVSIESLKQNSDEDQEAFNQQLQNFIAANLKPAPIEEPQIEEPVAPNVFLPREESVYNNQQKNNFVGAYAQLLRDQAKLSGQAQNVQNVQKNPIQGQEFVQASPNVYILDKEQEEKLLHEQLNKQWNRILDHNRSQLKALSEQKQNERGNFEQAQAVRKEKQNSNKNSNEKSELEKEIENIWRQHQAFGFENSNLPVEVIKQSDEKDKQEVEKEIEYILRNHQAFEFAKSNVAKERIIQNQGKNLEQSEIEKQIQNIYRNQQGYAVEGNKGEREESQQESEVEKQIEFILNSRQTEFVKSYGGANNQKSIEQNQSDVEKQIDSIFRKHQEVELEKSKSTAKEISQSPPILIHKHVTITKHLPVPVVKNVQVSVPTPVLVPVPEPYEVKVPHLYPVPLEVVKHIPVPVIRH</sequence>
<dbReference type="OrthoDB" id="6537767at2759"/>
<proteinExistence type="predicted"/>
<dbReference type="Proteomes" id="UP000007151">
    <property type="component" value="Unassembled WGS sequence"/>
</dbReference>
<dbReference type="KEGG" id="dpl:KGM_206853"/>
<feature type="compositionally biased region" description="Basic and acidic residues" evidence="1">
    <location>
        <begin position="225"/>
        <end position="243"/>
    </location>
</feature>
<gene>
    <name evidence="3" type="ORF">KGM_206853</name>
</gene>
<dbReference type="EMBL" id="AGBW02007651">
    <property type="protein sequence ID" value="OWR55068.1"/>
    <property type="molecule type" value="Genomic_DNA"/>
</dbReference>
<name>A0A212FMV6_DANPL</name>
<comment type="caution">
    <text evidence="3">The sequence shown here is derived from an EMBL/GenBank/DDBJ whole genome shotgun (WGS) entry which is preliminary data.</text>
</comment>
<feature type="signal peptide" evidence="2">
    <location>
        <begin position="1"/>
        <end position="16"/>
    </location>
</feature>
<evidence type="ECO:0000313" key="4">
    <source>
        <dbReference type="Proteomes" id="UP000007151"/>
    </source>
</evidence>
<accession>A0A212FMV6</accession>
<protein>
    <submittedName>
        <fullName evidence="3">Uncharacterized protein</fullName>
    </submittedName>
</protein>
<organism evidence="3 4">
    <name type="scientific">Danaus plexippus plexippus</name>
    <dbReference type="NCBI Taxonomy" id="278856"/>
    <lineage>
        <taxon>Eukaryota</taxon>
        <taxon>Metazoa</taxon>
        <taxon>Ecdysozoa</taxon>
        <taxon>Arthropoda</taxon>
        <taxon>Hexapoda</taxon>
        <taxon>Insecta</taxon>
        <taxon>Pterygota</taxon>
        <taxon>Neoptera</taxon>
        <taxon>Endopterygota</taxon>
        <taxon>Lepidoptera</taxon>
        <taxon>Glossata</taxon>
        <taxon>Ditrysia</taxon>
        <taxon>Papilionoidea</taxon>
        <taxon>Nymphalidae</taxon>
        <taxon>Danainae</taxon>
        <taxon>Danaini</taxon>
        <taxon>Danaina</taxon>
        <taxon>Danaus</taxon>
        <taxon>Danaus</taxon>
    </lineage>
</organism>
<keyword evidence="2" id="KW-0732">Signal</keyword>
<feature type="chain" id="PRO_5043780738" evidence="2">
    <location>
        <begin position="17"/>
        <end position="478"/>
    </location>
</feature>
<evidence type="ECO:0000256" key="2">
    <source>
        <dbReference type="SAM" id="SignalP"/>
    </source>
</evidence>